<protein>
    <submittedName>
        <fullName evidence="1">Uncharacterized protein</fullName>
    </submittedName>
</protein>
<comment type="caution">
    <text evidence="1">The sequence shown here is derived from an EMBL/GenBank/DDBJ whole genome shotgun (WGS) entry which is preliminary data.</text>
</comment>
<evidence type="ECO:0000313" key="2">
    <source>
        <dbReference type="Proteomes" id="UP001054945"/>
    </source>
</evidence>
<name>A0AAV4XWK4_CAEEX</name>
<dbReference type="AlphaFoldDB" id="A0AAV4XWK4"/>
<dbReference type="Proteomes" id="UP001054945">
    <property type="component" value="Unassembled WGS sequence"/>
</dbReference>
<keyword evidence="2" id="KW-1185">Reference proteome</keyword>
<proteinExistence type="predicted"/>
<dbReference type="EMBL" id="BPLR01018384">
    <property type="protein sequence ID" value="GIY99107.1"/>
    <property type="molecule type" value="Genomic_DNA"/>
</dbReference>
<accession>A0AAV4XWK4</accession>
<gene>
    <name evidence="1" type="ORF">CEXT_158091</name>
</gene>
<evidence type="ECO:0000313" key="1">
    <source>
        <dbReference type="EMBL" id="GIY99107.1"/>
    </source>
</evidence>
<sequence length="91" mass="10471">MLASWFAPEMQRIIKVSAFLQDSGFSQPPHLQKIPFSDFRKNLVQVKADLSRIIAEHVDFLCVKSRCKNMLASNLFEQIFVCVDNPADVWD</sequence>
<organism evidence="1 2">
    <name type="scientific">Caerostris extrusa</name>
    <name type="common">Bark spider</name>
    <name type="synonym">Caerostris bankana</name>
    <dbReference type="NCBI Taxonomy" id="172846"/>
    <lineage>
        <taxon>Eukaryota</taxon>
        <taxon>Metazoa</taxon>
        <taxon>Ecdysozoa</taxon>
        <taxon>Arthropoda</taxon>
        <taxon>Chelicerata</taxon>
        <taxon>Arachnida</taxon>
        <taxon>Araneae</taxon>
        <taxon>Araneomorphae</taxon>
        <taxon>Entelegynae</taxon>
        <taxon>Araneoidea</taxon>
        <taxon>Araneidae</taxon>
        <taxon>Caerostris</taxon>
    </lineage>
</organism>
<reference evidence="1 2" key="1">
    <citation type="submission" date="2021-06" db="EMBL/GenBank/DDBJ databases">
        <title>Caerostris extrusa draft genome.</title>
        <authorList>
            <person name="Kono N."/>
            <person name="Arakawa K."/>
        </authorList>
    </citation>
    <scope>NUCLEOTIDE SEQUENCE [LARGE SCALE GENOMIC DNA]</scope>
</reference>